<evidence type="ECO:0000313" key="3">
    <source>
        <dbReference type="Proteomes" id="UP000663918"/>
    </source>
</evidence>
<evidence type="ECO:0000256" key="1">
    <source>
        <dbReference type="SAM" id="Phobius"/>
    </source>
</evidence>
<gene>
    <name evidence="2" type="ORF">IFJ75_14660</name>
</gene>
<dbReference type="KEGG" id="bgoe:IFJ75_14660"/>
<dbReference type="EMBL" id="CP062222">
    <property type="protein sequence ID" value="QTC90506.1"/>
    <property type="molecule type" value="Genomic_DNA"/>
</dbReference>
<dbReference type="AlphaFoldDB" id="A0A975GUQ4"/>
<dbReference type="Proteomes" id="UP000663918">
    <property type="component" value="Chromosome"/>
</dbReference>
<evidence type="ECO:0000313" key="2">
    <source>
        <dbReference type="EMBL" id="QTC90506.1"/>
    </source>
</evidence>
<keyword evidence="1" id="KW-0472">Membrane</keyword>
<feature type="transmembrane region" description="Helical" evidence="1">
    <location>
        <begin position="292"/>
        <end position="313"/>
    </location>
</feature>
<accession>A0A975GUQ4</accession>
<dbReference type="RefSeq" id="WP_207868949.1">
    <property type="nucleotide sequence ID" value="NZ_CP062222.1"/>
</dbReference>
<keyword evidence="3" id="KW-1185">Reference proteome</keyword>
<protein>
    <submittedName>
        <fullName evidence="2">Uncharacterized protein</fullName>
    </submittedName>
</protein>
<organism evidence="2 3">
    <name type="scientific">Brevundimonas goettingensis</name>
    <dbReference type="NCBI Taxonomy" id="2774190"/>
    <lineage>
        <taxon>Bacteria</taxon>
        <taxon>Pseudomonadati</taxon>
        <taxon>Pseudomonadota</taxon>
        <taxon>Alphaproteobacteria</taxon>
        <taxon>Caulobacterales</taxon>
        <taxon>Caulobacteraceae</taxon>
        <taxon>Brevundimonas</taxon>
    </lineage>
</organism>
<name>A0A975GUQ4_9CAUL</name>
<proteinExistence type="predicted"/>
<reference evidence="2" key="1">
    <citation type="submission" date="2020-09" db="EMBL/GenBank/DDBJ databases">
        <title>Brevundimonas sp. LVF2 isolated from a puddle in Goettingen, Germany.</title>
        <authorList>
            <person name="Friedrich I."/>
            <person name="Klassen A."/>
            <person name="Hannes N."/>
            <person name="Schneider D."/>
            <person name="Hertel R."/>
            <person name="Daniel R."/>
        </authorList>
    </citation>
    <scope>NUCLEOTIDE SEQUENCE</scope>
    <source>
        <strain evidence="2">LVF2</strain>
    </source>
</reference>
<sequence>MLSEVVSATNALEGFATFIEEYWTEQPYHLAIGGWNMPPLSRDDMANRARRLAHRLSQQSDESFDAAARGQLSRLPEQISWFQANTVPQITGSAPQVLANFEIIISNIESLSTSDTPNWEAIDDKSLVPHNIARRIRNLEAAITRLEPRTAEMDDQVARINEAHAAALDLPTDLQSLKEARDEIVSYSESASNYSNKIQESFQSSLLDIDSISRQESEAKKLISNIEAAYSAATTAGLAASFTERASQLNRSTWIWVAFLFTALSAGGYLGYFRLKSLQDLISAQSIDHEWVWLNAGMSIFAIAAPVWFAWLATRQIGQRFRLAEDYAFKASVARAYEGYRKEAARLDPELEARLFASALDRLEEAPLRFLSMEEHSSPYESLLASAGFQRALEKIPDLRATVVALLNRTDPNQQTKAHSTTE</sequence>
<feature type="transmembrane region" description="Helical" evidence="1">
    <location>
        <begin position="254"/>
        <end position="272"/>
    </location>
</feature>
<keyword evidence="1" id="KW-1133">Transmembrane helix</keyword>
<keyword evidence="1" id="KW-0812">Transmembrane</keyword>